<dbReference type="RefSeq" id="WP_230002611.1">
    <property type="nucleotide sequence ID" value="NZ_CP087134.1"/>
</dbReference>
<evidence type="ECO:0008006" key="3">
    <source>
        <dbReference type="Google" id="ProtNLM"/>
    </source>
</evidence>
<sequence length="161" mass="18601">MTPRKELFIKTKAVLSELSVLELVDLQRKQFSMPKENYPTYFTAALIEIKSITWQTMVEQKQEGKATVDVTFYCKDGWMDQHDGTSDPEHGLIEVDIIDSIVEQLQGLRGDSFKQLDLSNEESIDDSFEMMSYKLSFTTTIYRQINARFQSRKISVQPSTL</sequence>
<proteinExistence type="predicted"/>
<dbReference type="Proteomes" id="UP001273350">
    <property type="component" value="Unassembled WGS sequence"/>
</dbReference>
<dbReference type="EMBL" id="JAWXVI010000001">
    <property type="protein sequence ID" value="MDX6187978.1"/>
    <property type="molecule type" value="Genomic_DNA"/>
</dbReference>
<accession>A0ABU4R840</accession>
<evidence type="ECO:0000313" key="1">
    <source>
        <dbReference type="EMBL" id="MDX6187978.1"/>
    </source>
</evidence>
<gene>
    <name evidence="1" type="ORF">SGQ83_01335</name>
</gene>
<organism evidence="1 2">
    <name type="scientific">Flavobacterium cupriresistens</name>
    <dbReference type="NCBI Taxonomy" id="2893885"/>
    <lineage>
        <taxon>Bacteria</taxon>
        <taxon>Pseudomonadati</taxon>
        <taxon>Bacteroidota</taxon>
        <taxon>Flavobacteriia</taxon>
        <taxon>Flavobacteriales</taxon>
        <taxon>Flavobacteriaceae</taxon>
        <taxon>Flavobacterium</taxon>
    </lineage>
</organism>
<protein>
    <recommendedName>
        <fullName evidence="3">DUF1834 family protein</fullName>
    </recommendedName>
</protein>
<comment type="caution">
    <text evidence="1">The sequence shown here is derived from an EMBL/GenBank/DDBJ whole genome shotgun (WGS) entry which is preliminary data.</text>
</comment>
<reference evidence="1 2" key="1">
    <citation type="submission" date="2023-11" db="EMBL/GenBank/DDBJ databases">
        <title>Unpublished Manusciprt.</title>
        <authorList>
            <person name="Saticioglu I.B."/>
            <person name="Ay H."/>
            <person name="Ajmi N."/>
            <person name="Altun S."/>
            <person name="Duman M."/>
        </authorList>
    </citation>
    <scope>NUCLEOTIDE SEQUENCE [LARGE SCALE GENOMIC DNA]</scope>
    <source>
        <strain evidence="1 2">Fl-318</strain>
    </source>
</reference>
<evidence type="ECO:0000313" key="2">
    <source>
        <dbReference type="Proteomes" id="UP001273350"/>
    </source>
</evidence>
<keyword evidence="2" id="KW-1185">Reference proteome</keyword>
<name>A0ABU4R840_9FLAO</name>